<dbReference type="PANTHER" id="PTHR46537">
    <property type="entry name" value="OS11G0578200 PROTEIN"/>
    <property type="match status" value="1"/>
</dbReference>
<dbReference type="SUPFAM" id="SSF57850">
    <property type="entry name" value="RING/U-box"/>
    <property type="match status" value="1"/>
</dbReference>
<comment type="caution">
    <text evidence="7">The sequence shown here is derived from an EMBL/GenBank/DDBJ whole genome shotgun (WGS) entry which is preliminary data.</text>
</comment>
<dbReference type="InterPro" id="IPR001841">
    <property type="entry name" value="Znf_RING"/>
</dbReference>
<dbReference type="InterPro" id="IPR013083">
    <property type="entry name" value="Znf_RING/FYVE/PHD"/>
</dbReference>
<dbReference type="InterPro" id="IPR017907">
    <property type="entry name" value="Znf_RING_CS"/>
</dbReference>
<dbReference type="InterPro" id="IPR044592">
    <property type="entry name" value="RING1A/B"/>
</dbReference>
<evidence type="ECO:0000256" key="4">
    <source>
        <dbReference type="PROSITE-ProRule" id="PRU00175"/>
    </source>
</evidence>
<keyword evidence="3" id="KW-0862">Zinc</keyword>
<keyword evidence="2 4" id="KW-0863">Zinc-finger</keyword>
<proteinExistence type="predicted"/>
<evidence type="ECO:0000256" key="2">
    <source>
        <dbReference type="ARBA" id="ARBA00022771"/>
    </source>
</evidence>
<sequence length="343" mass="39861">MSPQRLSHEVPLDFALTDDHDQPQQELESDQSHWSSDDNEDEYMAVDLSDFKELHCPICLGIIRKTAVMMECMHRFCRKCIEKSLRLSNNECPVCRVHCPSRRFLRDDPNYDALISTFVSNIDEYENQIQASRAQTLQPQTQALDRKLKAREIALAFERRRRSIGKNLSSGNENKGTKTRKGRETENQFPHKYVTVNVDGSSTDGYQRNAQISEENARSNRLFRFIDHLHKSDVNNDELEIPLAVVSLNEQRIPSLQEPLLYCRPTMSMKILSKYVALKVELLVDQVQLYLVEESRVNIIRGELTIDPEKDKLRILRDEETLAKLYTRNVRNSGFLLLAYKMK</sequence>
<reference evidence="7 8" key="1">
    <citation type="submission" date="2024-01" db="EMBL/GenBank/DDBJ databases">
        <title>The genomes of 5 underutilized Papilionoideae crops provide insights into root nodulation and disease resistanc.</title>
        <authorList>
            <person name="Jiang F."/>
        </authorList>
    </citation>
    <scope>NUCLEOTIDE SEQUENCE [LARGE SCALE GENOMIC DNA]</scope>
    <source>
        <strain evidence="7">DUOXIRENSHENG_FW03</strain>
        <tissue evidence="7">Leaves</tissue>
    </source>
</reference>
<dbReference type="Proteomes" id="UP001386955">
    <property type="component" value="Unassembled WGS sequence"/>
</dbReference>
<gene>
    <name evidence="7" type="ORF">VNO78_11813</name>
</gene>
<dbReference type="Gene3D" id="3.30.40.10">
    <property type="entry name" value="Zinc/RING finger domain, C3HC4 (zinc finger)"/>
    <property type="match status" value="1"/>
</dbReference>
<keyword evidence="8" id="KW-1185">Reference proteome</keyword>
<dbReference type="EMBL" id="JAYMYS010000003">
    <property type="protein sequence ID" value="KAK7400603.1"/>
    <property type="molecule type" value="Genomic_DNA"/>
</dbReference>
<feature type="compositionally biased region" description="Basic and acidic residues" evidence="5">
    <location>
        <begin position="1"/>
        <end position="23"/>
    </location>
</feature>
<dbReference type="PROSITE" id="PS00518">
    <property type="entry name" value="ZF_RING_1"/>
    <property type="match status" value="1"/>
</dbReference>
<keyword evidence="1" id="KW-0479">Metal-binding</keyword>
<dbReference type="CDD" id="cd16531">
    <property type="entry name" value="RING-HC_RING1-like"/>
    <property type="match status" value="1"/>
</dbReference>
<evidence type="ECO:0000313" key="8">
    <source>
        <dbReference type="Proteomes" id="UP001386955"/>
    </source>
</evidence>
<name>A0AAN9SUX3_PSOTE</name>
<feature type="region of interest" description="Disordered" evidence="5">
    <location>
        <begin position="1"/>
        <end position="39"/>
    </location>
</feature>
<evidence type="ECO:0000256" key="5">
    <source>
        <dbReference type="SAM" id="MobiDB-lite"/>
    </source>
</evidence>
<evidence type="ECO:0000256" key="1">
    <source>
        <dbReference type="ARBA" id="ARBA00022723"/>
    </source>
</evidence>
<dbReference type="SMART" id="SM00184">
    <property type="entry name" value="RING"/>
    <property type="match status" value="1"/>
</dbReference>
<evidence type="ECO:0000259" key="6">
    <source>
        <dbReference type="PROSITE" id="PS50089"/>
    </source>
</evidence>
<feature type="region of interest" description="Disordered" evidence="5">
    <location>
        <begin position="165"/>
        <end position="185"/>
    </location>
</feature>
<organism evidence="7 8">
    <name type="scientific">Psophocarpus tetragonolobus</name>
    <name type="common">Winged bean</name>
    <name type="synonym">Dolichos tetragonolobus</name>
    <dbReference type="NCBI Taxonomy" id="3891"/>
    <lineage>
        <taxon>Eukaryota</taxon>
        <taxon>Viridiplantae</taxon>
        <taxon>Streptophyta</taxon>
        <taxon>Embryophyta</taxon>
        <taxon>Tracheophyta</taxon>
        <taxon>Spermatophyta</taxon>
        <taxon>Magnoliopsida</taxon>
        <taxon>eudicotyledons</taxon>
        <taxon>Gunneridae</taxon>
        <taxon>Pentapetalae</taxon>
        <taxon>rosids</taxon>
        <taxon>fabids</taxon>
        <taxon>Fabales</taxon>
        <taxon>Fabaceae</taxon>
        <taxon>Papilionoideae</taxon>
        <taxon>50 kb inversion clade</taxon>
        <taxon>NPAAA clade</taxon>
        <taxon>indigoferoid/millettioid clade</taxon>
        <taxon>Phaseoleae</taxon>
        <taxon>Psophocarpus</taxon>
    </lineage>
</organism>
<dbReference type="AlphaFoldDB" id="A0AAN9SUX3"/>
<dbReference type="Pfam" id="PF13923">
    <property type="entry name" value="zf-C3HC4_2"/>
    <property type="match status" value="1"/>
</dbReference>
<evidence type="ECO:0000313" key="7">
    <source>
        <dbReference type="EMBL" id="KAK7400603.1"/>
    </source>
</evidence>
<dbReference type="PROSITE" id="PS50089">
    <property type="entry name" value="ZF_RING_2"/>
    <property type="match status" value="1"/>
</dbReference>
<feature type="domain" description="RING-type" evidence="6">
    <location>
        <begin position="56"/>
        <end position="96"/>
    </location>
</feature>
<accession>A0AAN9SUX3</accession>
<evidence type="ECO:0000256" key="3">
    <source>
        <dbReference type="ARBA" id="ARBA00022833"/>
    </source>
</evidence>
<dbReference type="PANTHER" id="PTHR46537:SF3">
    <property type="entry name" value="E3 UBIQUITIN-PROTEIN LIGASE RING1A"/>
    <property type="match status" value="1"/>
</dbReference>
<dbReference type="GO" id="GO:0008270">
    <property type="term" value="F:zinc ion binding"/>
    <property type="evidence" value="ECO:0007669"/>
    <property type="project" value="UniProtKB-KW"/>
</dbReference>
<protein>
    <recommendedName>
        <fullName evidence="6">RING-type domain-containing protein</fullName>
    </recommendedName>
</protein>